<keyword evidence="4" id="KW-1185">Reference proteome</keyword>
<dbReference type="AlphaFoldDB" id="A0A8J3XNL1"/>
<sequence>MTPAPEGMGDRRMEAEGELSMARLALDDGERQHAAEHIANALVCDPTLPDAHELLTVLTARSKDRLDLFPVEQPAFLGAVVARAHVLAADGEHDEALGLLVSAQCHQPAGRWADVPWVLDGALATRVPPDELCALAARLLRVLPDPIPRDMRPGVQPYLSLVRNSAGLWPEHAGILWVTSVLSRRMELWDEALDTALRSERAAPSLQASVAVAYAYRSMKRWAEAERAFLRALEHDPGNAAVETDVAELLATSGRAEEGLVWVERVLEREPHQENAFPTACGMRFARDGDVRHLIDLADHLREHPDNSHAEAVLTSWSQRRFWLGPVPAPSESVVNVLSQVLEAEEKPSGGTLTVSAPEPPSALLAFRRSLADFTLTIDGVPDPDPRAPVPEVFAAGPVRSIGRRVWDYEGAEARPSAAPPSPDAARALQDIAQEGWPHLLAAYDHAVRLSGLPLDDLLGVLVHPPAPLKDDAATWPEWIRSVQAWACLGIAHHRADQPWAASDRRAVLIDLAYGPEDWVTETALLGLVATAWVTPDTRADVAELVGWRFIAAMEASRTRPVTLLESLALLTLATPEMNPDVRALASRVLTPDDGTDAGGRGGRPREPGEIRPRWWRRVVPRRRRGGA</sequence>
<dbReference type="EMBL" id="BOOQ01000016">
    <property type="protein sequence ID" value="GII46431.1"/>
    <property type="molecule type" value="Genomic_DNA"/>
</dbReference>
<dbReference type="InterPro" id="IPR011990">
    <property type="entry name" value="TPR-like_helical_dom_sf"/>
</dbReference>
<feature type="region of interest" description="Disordered" evidence="2">
    <location>
        <begin position="589"/>
        <end position="612"/>
    </location>
</feature>
<dbReference type="Gene3D" id="1.25.40.10">
    <property type="entry name" value="Tetratricopeptide repeat domain"/>
    <property type="match status" value="1"/>
</dbReference>
<reference evidence="3" key="1">
    <citation type="submission" date="2021-01" db="EMBL/GenBank/DDBJ databases">
        <title>Whole genome shotgun sequence of Planotetraspora silvatica NBRC 100141.</title>
        <authorList>
            <person name="Komaki H."/>
            <person name="Tamura T."/>
        </authorList>
    </citation>
    <scope>NUCLEOTIDE SEQUENCE</scope>
    <source>
        <strain evidence="3">NBRC 100141</strain>
    </source>
</reference>
<dbReference type="Pfam" id="PF14559">
    <property type="entry name" value="TPR_19"/>
    <property type="match status" value="1"/>
</dbReference>
<evidence type="ECO:0000256" key="2">
    <source>
        <dbReference type="SAM" id="MobiDB-lite"/>
    </source>
</evidence>
<accession>A0A8J3XNL1</accession>
<comment type="caution">
    <text evidence="3">The sequence shown here is derived from an EMBL/GenBank/DDBJ whole genome shotgun (WGS) entry which is preliminary data.</text>
</comment>
<evidence type="ECO:0000256" key="1">
    <source>
        <dbReference type="PROSITE-ProRule" id="PRU00339"/>
    </source>
</evidence>
<evidence type="ECO:0000313" key="4">
    <source>
        <dbReference type="Proteomes" id="UP000644610"/>
    </source>
</evidence>
<gene>
    <name evidence="3" type="ORF">Psi02_28550</name>
</gene>
<proteinExistence type="predicted"/>
<dbReference type="PROSITE" id="PS50005">
    <property type="entry name" value="TPR"/>
    <property type="match status" value="1"/>
</dbReference>
<dbReference type="InterPro" id="IPR019734">
    <property type="entry name" value="TPR_rpt"/>
</dbReference>
<organism evidence="3 4">
    <name type="scientific">Planotetraspora silvatica</name>
    <dbReference type="NCBI Taxonomy" id="234614"/>
    <lineage>
        <taxon>Bacteria</taxon>
        <taxon>Bacillati</taxon>
        <taxon>Actinomycetota</taxon>
        <taxon>Actinomycetes</taxon>
        <taxon>Streptosporangiales</taxon>
        <taxon>Streptosporangiaceae</taxon>
        <taxon>Planotetraspora</taxon>
    </lineage>
</organism>
<protein>
    <recommendedName>
        <fullName evidence="5">Tetratricopeptide repeat protein</fullName>
    </recommendedName>
</protein>
<dbReference type="RefSeq" id="WP_239094876.1">
    <property type="nucleotide sequence ID" value="NZ_BAAAKY010000033.1"/>
</dbReference>
<feature type="repeat" description="TPR" evidence="1">
    <location>
        <begin position="206"/>
        <end position="239"/>
    </location>
</feature>
<dbReference type="SMART" id="SM00028">
    <property type="entry name" value="TPR"/>
    <property type="match status" value="2"/>
</dbReference>
<evidence type="ECO:0000313" key="3">
    <source>
        <dbReference type="EMBL" id="GII46431.1"/>
    </source>
</evidence>
<dbReference type="SUPFAM" id="SSF48452">
    <property type="entry name" value="TPR-like"/>
    <property type="match status" value="1"/>
</dbReference>
<evidence type="ECO:0008006" key="5">
    <source>
        <dbReference type="Google" id="ProtNLM"/>
    </source>
</evidence>
<name>A0A8J3XNL1_9ACTN</name>
<dbReference type="Proteomes" id="UP000644610">
    <property type="component" value="Unassembled WGS sequence"/>
</dbReference>
<keyword evidence="1" id="KW-0802">TPR repeat</keyword>